<comment type="caution">
    <text evidence="2">The sequence shown here is derived from an EMBL/GenBank/DDBJ whole genome shotgun (WGS) entry which is preliminary data.</text>
</comment>
<dbReference type="OrthoDB" id="10551194at2759"/>
<feature type="region of interest" description="Disordered" evidence="1">
    <location>
        <begin position="1"/>
        <end position="21"/>
    </location>
</feature>
<name>A0A9P6GEF5_9PLEO</name>
<feature type="compositionally biased region" description="Basic and acidic residues" evidence="1">
    <location>
        <begin position="10"/>
        <end position="21"/>
    </location>
</feature>
<gene>
    <name evidence="2" type="ORF">PMIN01_09552</name>
</gene>
<evidence type="ECO:0000313" key="3">
    <source>
        <dbReference type="Proteomes" id="UP000756921"/>
    </source>
</evidence>
<organism evidence="2 3">
    <name type="scientific">Paraphaeosphaeria minitans</name>
    <dbReference type="NCBI Taxonomy" id="565426"/>
    <lineage>
        <taxon>Eukaryota</taxon>
        <taxon>Fungi</taxon>
        <taxon>Dikarya</taxon>
        <taxon>Ascomycota</taxon>
        <taxon>Pezizomycotina</taxon>
        <taxon>Dothideomycetes</taxon>
        <taxon>Pleosporomycetidae</taxon>
        <taxon>Pleosporales</taxon>
        <taxon>Massarineae</taxon>
        <taxon>Didymosphaeriaceae</taxon>
        <taxon>Paraphaeosphaeria</taxon>
    </lineage>
</organism>
<proteinExistence type="predicted"/>
<evidence type="ECO:0000256" key="1">
    <source>
        <dbReference type="SAM" id="MobiDB-lite"/>
    </source>
</evidence>
<accession>A0A9P6GEF5</accession>
<dbReference type="AlphaFoldDB" id="A0A9P6GEF5"/>
<feature type="region of interest" description="Disordered" evidence="1">
    <location>
        <begin position="86"/>
        <end position="113"/>
    </location>
</feature>
<dbReference type="Proteomes" id="UP000756921">
    <property type="component" value="Unassembled WGS sequence"/>
</dbReference>
<protein>
    <submittedName>
        <fullName evidence="2">Uncharacterized protein</fullName>
    </submittedName>
</protein>
<sequence length="113" mass="12312">MLHLQKTCKVQREDRSERDTLSAKEPVTFPALPNFGTENAADGRFRRCGSFDHMVAGSQPYPALISIITQPARATHAIGSTYLRSCSPSARPGSYGKASSTATLSLERFPPSR</sequence>
<reference evidence="2" key="1">
    <citation type="journal article" date="2020" name="Mol. Plant Microbe Interact.">
        <title>Genome Sequence of the Biocontrol Agent Coniothyrium minitans strain Conio (IMI 134523).</title>
        <authorList>
            <person name="Patel D."/>
            <person name="Shittu T.A."/>
            <person name="Baroncelli R."/>
            <person name="Muthumeenakshi S."/>
            <person name="Osborne T.H."/>
            <person name="Janganan T.K."/>
            <person name="Sreenivasaprasad S."/>
        </authorList>
    </citation>
    <scope>NUCLEOTIDE SEQUENCE</scope>
    <source>
        <strain evidence="2">Conio</strain>
    </source>
</reference>
<dbReference type="EMBL" id="WJXW01000010">
    <property type="protein sequence ID" value="KAF9732694.1"/>
    <property type="molecule type" value="Genomic_DNA"/>
</dbReference>
<keyword evidence="3" id="KW-1185">Reference proteome</keyword>
<evidence type="ECO:0000313" key="2">
    <source>
        <dbReference type="EMBL" id="KAF9732694.1"/>
    </source>
</evidence>